<dbReference type="EMBL" id="JAQMWT010000340">
    <property type="protein sequence ID" value="KAJ8604067.1"/>
    <property type="molecule type" value="Genomic_DNA"/>
</dbReference>
<evidence type="ECO:0000313" key="1">
    <source>
        <dbReference type="EMBL" id="KAJ8604067.1"/>
    </source>
</evidence>
<accession>A0AAD7UEQ6</accession>
<dbReference type="PANTHER" id="PTHR40637">
    <property type="entry name" value="ESSS SUBUNIT OF NADH:UBIQUINONE OXIDOREDUCTASE (COMPLEX I) PROTEIN"/>
    <property type="match status" value="1"/>
</dbReference>
<sequence>MLLRLASQSVRRGAPVRVPARRLGAGPQPKHGTLFGETAETKWEGWEPIVYTAYAASAIVLIVGLANKPQTSILQWAREEALARMKILEAGGDVQYGVHYSNSKITFSKEDVGELPVQEEEED</sequence>
<name>A0AAD7UEQ6_9STRA</name>
<reference evidence="1" key="1">
    <citation type="submission" date="2023-01" db="EMBL/GenBank/DDBJ databases">
        <title>Metagenome sequencing of chrysophaentin producing Chrysophaeum taylorii.</title>
        <authorList>
            <person name="Davison J."/>
            <person name="Bewley C."/>
        </authorList>
    </citation>
    <scope>NUCLEOTIDE SEQUENCE</scope>
    <source>
        <strain evidence="1">NIES-1699</strain>
    </source>
</reference>
<proteinExistence type="predicted"/>
<gene>
    <name evidence="1" type="ORF">CTAYLR_001758</name>
</gene>
<evidence type="ECO:0000313" key="2">
    <source>
        <dbReference type="Proteomes" id="UP001230188"/>
    </source>
</evidence>
<organism evidence="1 2">
    <name type="scientific">Chrysophaeum taylorii</name>
    <dbReference type="NCBI Taxonomy" id="2483200"/>
    <lineage>
        <taxon>Eukaryota</taxon>
        <taxon>Sar</taxon>
        <taxon>Stramenopiles</taxon>
        <taxon>Ochrophyta</taxon>
        <taxon>Pelagophyceae</taxon>
        <taxon>Pelagomonadales</taxon>
        <taxon>Pelagomonadaceae</taxon>
        <taxon>Chrysophaeum</taxon>
    </lineage>
</organism>
<dbReference type="PANTHER" id="PTHR40637:SF1">
    <property type="entry name" value="ESSS SUBUNIT OF NADH:UBIQUINONE OXIDOREDUCTASE (COMPLEX I) PROTEIN"/>
    <property type="match status" value="1"/>
</dbReference>
<comment type="caution">
    <text evidence="1">The sequence shown here is derived from an EMBL/GenBank/DDBJ whole genome shotgun (WGS) entry which is preliminary data.</text>
</comment>
<evidence type="ECO:0008006" key="3">
    <source>
        <dbReference type="Google" id="ProtNLM"/>
    </source>
</evidence>
<protein>
    <recommendedName>
        <fullName evidence="3">Complex I-ESSS</fullName>
    </recommendedName>
</protein>
<dbReference type="AlphaFoldDB" id="A0AAD7UEQ6"/>
<dbReference type="Proteomes" id="UP001230188">
    <property type="component" value="Unassembled WGS sequence"/>
</dbReference>
<keyword evidence="2" id="KW-1185">Reference proteome</keyword>